<dbReference type="EMBL" id="VBQZ03000109">
    <property type="protein sequence ID" value="MXQ94385.1"/>
    <property type="molecule type" value="Genomic_DNA"/>
</dbReference>
<gene>
    <name evidence="2" type="ORF">E5288_WYG001179</name>
</gene>
<reference evidence="2" key="1">
    <citation type="submission" date="2019-10" db="EMBL/GenBank/DDBJ databases">
        <title>The sequence and de novo assembly of the wild yak genome.</title>
        <authorList>
            <person name="Liu Y."/>
        </authorList>
    </citation>
    <scope>NUCLEOTIDE SEQUENCE [LARGE SCALE GENOMIC DNA]</scope>
    <source>
        <strain evidence="2">WY2019</strain>
    </source>
</reference>
<proteinExistence type="predicted"/>
<dbReference type="AlphaFoldDB" id="A0A6B0RX32"/>
<feature type="region of interest" description="Disordered" evidence="1">
    <location>
        <begin position="129"/>
        <end position="149"/>
    </location>
</feature>
<name>A0A6B0RX32_9CETA</name>
<accession>A0A6B0RX32</accession>
<sequence>METGRKADGRRHGSPMAFWVKQLANGGGGSQLRRRDLLMHVPVMPARLTKQQSQKTALPPPRCEESDLDECRRGVSARLLCTCLSSAHPSKFSSQAKLPKEMPFEAAWSVESFLLELLLRTLEGPRPTLLAGRAPAPPGSPVDEDRPAGPPVTEAPMFLFLGKFLVWSRSSRVALASRMWVSVKRKWGHGDAKVNPQGCGVCSGAEKRRNKQVPLPPVTPSILPYKCSALLASPSVKSPSSCLTLLRQRDRHPVTRNACNSRMHRIYLPDRVEEAVLSTQQQEQTPLREPLLEPPDFPVATRGQFHSFLCAGKESGTQLLPALTSKEVDCSPAPEQTQVLRPVKALLSFPRKCQLPRPKPSWEPA</sequence>
<evidence type="ECO:0000313" key="2">
    <source>
        <dbReference type="EMBL" id="MXQ94385.1"/>
    </source>
</evidence>
<evidence type="ECO:0000313" key="3">
    <source>
        <dbReference type="Proteomes" id="UP000322234"/>
    </source>
</evidence>
<keyword evidence="3" id="KW-1185">Reference proteome</keyword>
<evidence type="ECO:0000256" key="1">
    <source>
        <dbReference type="SAM" id="MobiDB-lite"/>
    </source>
</evidence>
<comment type="caution">
    <text evidence="2">The sequence shown here is derived from an EMBL/GenBank/DDBJ whole genome shotgun (WGS) entry which is preliminary data.</text>
</comment>
<protein>
    <submittedName>
        <fullName evidence="2">Uncharacterized protein</fullName>
    </submittedName>
</protein>
<organism evidence="2 3">
    <name type="scientific">Bos mutus</name>
    <name type="common">wild yak</name>
    <dbReference type="NCBI Taxonomy" id="72004"/>
    <lineage>
        <taxon>Eukaryota</taxon>
        <taxon>Metazoa</taxon>
        <taxon>Chordata</taxon>
        <taxon>Craniata</taxon>
        <taxon>Vertebrata</taxon>
        <taxon>Euteleostomi</taxon>
        <taxon>Mammalia</taxon>
        <taxon>Eutheria</taxon>
        <taxon>Laurasiatheria</taxon>
        <taxon>Artiodactyla</taxon>
        <taxon>Ruminantia</taxon>
        <taxon>Pecora</taxon>
        <taxon>Bovidae</taxon>
        <taxon>Bovinae</taxon>
        <taxon>Bos</taxon>
    </lineage>
</organism>
<dbReference type="Proteomes" id="UP000322234">
    <property type="component" value="Unassembled WGS sequence"/>
</dbReference>
<feature type="region of interest" description="Disordered" evidence="1">
    <location>
        <begin position="48"/>
        <end position="67"/>
    </location>
</feature>